<dbReference type="Gene3D" id="3.10.450.10">
    <property type="match status" value="1"/>
</dbReference>
<dbReference type="Proteomes" id="UP001152797">
    <property type="component" value="Unassembled WGS sequence"/>
</dbReference>
<name>A0A9P1GPB1_9DINO</name>
<keyword evidence="4" id="KW-1185">Reference proteome</keyword>
<dbReference type="EMBL" id="CAMXCT020006693">
    <property type="protein sequence ID" value="CAL1171791.1"/>
    <property type="molecule type" value="Genomic_DNA"/>
</dbReference>
<proteinExistence type="predicted"/>
<dbReference type="OrthoDB" id="10392469at2759"/>
<dbReference type="EMBL" id="CAMXCT010006693">
    <property type="protein sequence ID" value="CAI4018416.1"/>
    <property type="molecule type" value="Genomic_DNA"/>
</dbReference>
<gene>
    <name evidence="2" type="ORF">C1SCF055_LOCUS42984</name>
</gene>
<reference evidence="3" key="2">
    <citation type="submission" date="2024-04" db="EMBL/GenBank/DDBJ databases">
        <authorList>
            <person name="Chen Y."/>
            <person name="Shah S."/>
            <person name="Dougan E. K."/>
            <person name="Thang M."/>
            <person name="Chan C."/>
        </authorList>
    </citation>
    <scope>NUCLEOTIDE SEQUENCE [LARGE SCALE GENOMIC DNA]</scope>
</reference>
<evidence type="ECO:0000256" key="1">
    <source>
        <dbReference type="SAM" id="SignalP"/>
    </source>
</evidence>
<comment type="caution">
    <text evidence="2">The sequence shown here is derived from an EMBL/GenBank/DDBJ whole genome shotgun (WGS) entry which is preliminary data.</text>
</comment>
<dbReference type="AlphaFoldDB" id="A0A9P1GPB1"/>
<dbReference type="EMBL" id="CAMXCT030006693">
    <property type="protein sequence ID" value="CAL4805728.1"/>
    <property type="molecule type" value="Genomic_DNA"/>
</dbReference>
<dbReference type="InterPro" id="IPR046350">
    <property type="entry name" value="Cystatin_sf"/>
</dbReference>
<evidence type="ECO:0008006" key="5">
    <source>
        <dbReference type="Google" id="ProtNLM"/>
    </source>
</evidence>
<organism evidence="2">
    <name type="scientific">Cladocopium goreaui</name>
    <dbReference type="NCBI Taxonomy" id="2562237"/>
    <lineage>
        <taxon>Eukaryota</taxon>
        <taxon>Sar</taxon>
        <taxon>Alveolata</taxon>
        <taxon>Dinophyceae</taxon>
        <taxon>Suessiales</taxon>
        <taxon>Symbiodiniaceae</taxon>
        <taxon>Cladocopium</taxon>
    </lineage>
</organism>
<evidence type="ECO:0000313" key="3">
    <source>
        <dbReference type="EMBL" id="CAL1171791.1"/>
    </source>
</evidence>
<sequence>MVRKANLIFVSMVLASVILPQALVVARDNPMPGGWTHSRSPTPEDLAVWDKVITKVNSDLVSMGQPVEVSTQVVSGIKYNFIFSNGDQVSVYSVPWEQKLEVSEVKKSTK</sequence>
<feature type="chain" id="PRO_5043273219" description="Cystatin domain-containing protein" evidence="1">
    <location>
        <begin position="27"/>
        <end position="110"/>
    </location>
</feature>
<feature type="signal peptide" evidence="1">
    <location>
        <begin position="1"/>
        <end position="26"/>
    </location>
</feature>
<protein>
    <recommendedName>
        <fullName evidence="5">Cystatin domain-containing protein</fullName>
    </recommendedName>
</protein>
<accession>A0A9P1GPB1</accession>
<evidence type="ECO:0000313" key="2">
    <source>
        <dbReference type="EMBL" id="CAI4018416.1"/>
    </source>
</evidence>
<evidence type="ECO:0000313" key="4">
    <source>
        <dbReference type="Proteomes" id="UP001152797"/>
    </source>
</evidence>
<keyword evidence="1" id="KW-0732">Signal</keyword>
<dbReference type="SUPFAM" id="SSF54403">
    <property type="entry name" value="Cystatin/monellin"/>
    <property type="match status" value="1"/>
</dbReference>
<reference evidence="2" key="1">
    <citation type="submission" date="2022-10" db="EMBL/GenBank/DDBJ databases">
        <authorList>
            <person name="Chen Y."/>
            <person name="Dougan E. K."/>
            <person name="Chan C."/>
            <person name="Rhodes N."/>
            <person name="Thang M."/>
        </authorList>
    </citation>
    <scope>NUCLEOTIDE SEQUENCE</scope>
</reference>